<protein>
    <submittedName>
        <fullName evidence="2">Uncharacterized protein</fullName>
    </submittedName>
</protein>
<feature type="region of interest" description="Disordered" evidence="1">
    <location>
        <begin position="1"/>
        <end position="23"/>
    </location>
</feature>
<proteinExistence type="predicted"/>
<dbReference type="EMBL" id="LR824007">
    <property type="protein sequence ID" value="CAD0196019.1"/>
    <property type="molecule type" value="Genomic_DNA"/>
</dbReference>
<organism evidence="2 3">
    <name type="scientific">Chrysodeixis includens</name>
    <name type="common">Soybean looper</name>
    <name type="synonym">Pseudoplusia includens</name>
    <dbReference type="NCBI Taxonomy" id="689277"/>
    <lineage>
        <taxon>Eukaryota</taxon>
        <taxon>Metazoa</taxon>
        <taxon>Ecdysozoa</taxon>
        <taxon>Arthropoda</taxon>
        <taxon>Hexapoda</taxon>
        <taxon>Insecta</taxon>
        <taxon>Pterygota</taxon>
        <taxon>Neoptera</taxon>
        <taxon>Endopterygota</taxon>
        <taxon>Lepidoptera</taxon>
        <taxon>Glossata</taxon>
        <taxon>Ditrysia</taxon>
        <taxon>Noctuoidea</taxon>
        <taxon>Noctuidae</taxon>
        <taxon>Plusiinae</taxon>
        <taxon>Chrysodeixis</taxon>
    </lineage>
</organism>
<name>A0A9N8KZK9_CHRIL</name>
<sequence length="94" mass="10968">MQWWHRASGSLPMRHRYSPEQPCSDSTCVTLNDREPCLLSSQSSSTGRIASKVARPAAGRKPPRRNECLRYVNRLYLVKRPYFRLTRIIPNRTH</sequence>
<reference evidence="2" key="1">
    <citation type="submission" date="2021-12" db="EMBL/GenBank/DDBJ databases">
        <authorList>
            <person name="King R."/>
        </authorList>
    </citation>
    <scope>NUCLEOTIDE SEQUENCE</scope>
</reference>
<evidence type="ECO:0000313" key="2">
    <source>
        <dbReference type="EMBL" id="CAD0196019.1"/>
    </source>
</evidence>
<dbReference type="Proteomes" id="UP001154114">
    <property type="component" value="Chromosome 4"/>
</dbReference>
<evidence type="ECO:0000313" key="3">
    <source>
        <dbReference type="Proteomes" id="UP001154114"/>
    </source>
</evidence>
<keyword evidence="3" id="KW-1185">Reference proteome</keyword>
<accession>A0A9N8KZK9</accession>
<gene>
    <name evidence="2" type="ORF">CINC_LOCUS10314</name>
</gene>
<dbReference type="OrthoDB" id="7387248at2759"/>
<evidence type="ECO:0000256" key="1">
    <source>
        <dbReference type="SAM" id="MobiDB-lite"/>
    </source>
</evidence>
<dbReference type="AlphaFoldDB" id="A0A9N8KZK9"/>